<sequence length="76" mass="8036">MSCACAGTDAAMPVNSRPPSTTFLISPSAFDGDVAMTANDDSLSAPRRSRRGRVGPLRERLPSDAATVPVFYYTAN</sequence>
<dbReference type="AlphaFoldDB" id="A0A235H582"/>
<geneLocation type="plasmid" evidence="1">
    <name>unnamed</name>
</geneLocation>
<accession>A0A235H582</accession>
<keyword evidence="1" id="KW-0614">Plasmid</keyword>
<evidence type="ECO:0000313" key="1">
    <source>
        <dbReference type="EMBL" id="OYD80723.1"/>
    </source>
</evidence>
<name>A0A235H582_AZOBR</name>
<dbReference type="EMBL" id="NOWT01000047">
    <property type="protein sequence ID" value="OYD80723.1"/>
    <property type="molecule type" value="Genomic_DNA"/>
</dbReference>
<evidence type="ECO:0000313" key="2">
    <source>
        <dbReference type="Proteomes" id="UP000215367"/>
    </source>
</evidence>
<comment type="caution">
    <text evidence="1">The sequence shown here is derived from an EMBL/GenBank/DDBJ whole genome shotgun (WGS) entry which is preliminary data.</text>
</comment>
<organism evidence="1 2">
    <name type="scientific">Azospirillum brasilense</name>
    <dbReference type="NCBI Taxonomy" id="192"/>
    <lineage>
        <taxon>Bacteria</taxon>
        <taxon>Pseudomonadati</taxon>
        <taxon>Pseudomonadota</taxon>
        <taxon>Alphaproteobacteria</taxon>
        <taxon>Rhodospirillales</taxon>
        <taxon>Azospirillaceae</taxon>
        <taxon>Azospirillum</taxon>
    </lineage>
</organism>
<reference evidence="1 2" key="1">
    <citation type="submission" date="2017-07" db="EMBL/GenBank/DDBJ databases">
        <title>Whole genome sequence of Azospirillum brasilense 2A1, a potential biofertilizer strain.</title>
        <authorList>
            <person name="Fontana C.A."/>
            <person name="Toffoli L.M."/>
            <person name="Salazar S.M."/>
            <person name="Puglisi E."/>
            <person name="Pedraza R."/>
            <person name="Bassi D."/>
            <person name="Cocconcelli P.S."/>
        </authorList>
    </citation>
    <scope>NUCLEOTIDE SEQUENCE [LARGE SCALE GENOMIC DNA]</scope>
    <source>
        <strain evidence="1 2">2A1</strain>
        <plasmid evidence="1">unnamed</plasmid>
    </source>
</reference>
<dbReference type="Proteomes" id="UP000215367">
    <property type="component" value="Unassembled WGS sequence"/>
</dbReference>
<proteinExistence type="predicted"/>
<protein>
    <submittedName>
        <fullName evidence="1">Uncharacterized protein</fullName>
    </submittedName>
</protein>
<gene>
    <name evidence="1" type="ORF">CHT98_29835</name>
</gene>